<dbReference type="InParanoid" id="A0A0C3AVG8"/>
<sequence>MEAESYASGTLSFPGRKAQNISGEVREFPRTSHQYPYQMIPLCVRTRNIKKKAGRTYKYKYRVQCRIVEYAEQTRSARNVQETTKTNVR</sequence>
<dbReference type="EMBL" id="KN822008">
    <property type="protein sequence ID" value="KIM68952.1"/>
    <property type="molecule type" value="Genomic_DNA"/>
</dbReference>
<proteinExistence type="predicted"/>
<evidence type="ECO:0000313" key="2">
    <source>
        <dbReference type="Proteomes" id="UP000053989"/>
    </source>
</evidence>
<protein>
    <submittedName>
        <fullName evidence="1">Uncharacterized protein</fullName>
    </submittedName>
</protein>
<gene>
    <name evidence="1" type="ORF">SCLCIDRAFT_906169</name>
</gene>
<name>A0A0C3AVG8_9AGAM</name>
<dbReference type="AlphaFoldDB" id="A0A0C3AVG8"/>
<keyword evidence="2" id="KW-1185">Reference proteome</keyword>
<reference evidence="2" key="2">
    <citation type="submission" date="2015-01" db="EMBL/GenBank/DDBJ databases">
        <title>Evolutionary Origins and Diversification of the Mycorrhizal Mutualists.</title>
        <authorList>
            <consortium name="DOE Joint Genome Institute"/>
            <consortium name="Mycorrhizal Genomics Consortium"/>
            <person name="Kohler A."/>
            <person name="Kuo A."/>
            <person name="Nagy L.G."/>
            <person name="Floudas D."/>
            <person name="Copeland A."/>
            <person name="Barry K.W."/>
            <person name="Cichocki N."/>
            <person name="Veneault-Fourrey C."/>
            <person name="LaButti K."/>
            <person name="Lindquist E.A."/>
            <person name="Lipzen A."/>
            <person name="Lundell T."/>
            <person name="Morin E."/>
            <person name="Murat C."/>
            <person name="Riley R."/>
            <person name="Ohm R."/>
            <person name="Sun H."/>
            <person name="Tunlid A."/>
            <person name="Henrissat B."/>
            <person name="Grigoriev I.V."/>
            <person name="Hibbett D.S."/>
            <person name="Martin F."/>
        </authorList>
    </citation>
    <scope>NUCLEOTIDE SEQUENCE [LARGE SCALE GENOMIC DNA]</scope>
    <source>
        <strain evidence="2">Foug A</strain>
    </source>
</reference>
<organism evidence="1 2">
    <name type="scientific">Scleroderma citrinum Foug A</name>
    <dbReference type="NCBI Taxonomy" id="1036808"/>
    <lineage>
        <taxon>Eukaryota</taxon>
        <taxon>Fungi</taxon>
        <taxon>Dikarya</taxon>
        <taxon>Basidiomycota</taxon>
        <taxon>Agaricomycotina</taxon>
        <taxon>Agaricomycetes</taxon>
        <taxon>Agaricomycetidae</taxon>
        <taxon>Boletales</taxon>
        <taxon>Sclerodermatineae</taxon>
        <taxon>Sclerodermataceae</taxon>
        <taxon>Scleroderma</taxon>
    </lineage>
</organism>
<accession>A0A0C3AVG8</accession>
<reference evidence="1 2" key="1">
    <citation type="submission" date="2014-04" db="EMBL/GenBank/DDBJ databases">
        <authorList>
            <consortium name="DOE Joint Genome Institute"/>
            <person name="Kuo A."/>
            <person name="Kohler A."/>
            <person name="Nagy L.G."/>
            <person name="Floudas D."/>
            <person name="Copeland A."/>
            <person name="Barry K.W."/>
            <person name="Cichocki N."/>
            <person name="Veneault-Fourrey C."/>
            <person name="LaButti K."/>
            <person name="Lindquist E.A."/>
            <person name="Lipzen A."/>
            <person name="Lundell T."/>
            <person name="Morin E."/>
            <person name="Murat C."/>
            <person name="Sun H."/>
            <person name="Tunlid A."/>
            <person name="Henrissat B."/>
            <person name="Grigoriev I.V."/>
            <person name="Hibbett D.S."/>
            <person name="Martin F."/>
            <person name="Nordberg H.P."/>
            <person name="Cantor M.N."/>
            <person name="Hua S.X."/>
        </authorList>
    </citation>
    <scope>NUCLEOTIDE SEQUENCE [LARGE SCALE GENOMIC DNA]</scope>
    <source>
        <strain evidence="1 2">Foug A</strain>
    </source>
</reference>
<dbReference type="HOGENOM" id="CLU_2456093_0_0_1"/>
<evidence type="ECO:0000313" key="1">
    <source>
        <dbReference type="EMBL" id="KIM68952.1"/>
    </source>
</evidence>
<dbReference type="Proteomes" id="UP000053989">
    <property type="component" value="Unassembled WGS sequence"/>
</dbReference>